<keyword evidence="1" id="KW-0805">Transcription regulation</keyword>
<evidence type="ECO:0000313" key="6">
    <source>
        <dbReference type="Proteomes" id="UP000603940"/>
    </source>
</evidence>
<dbReference type="InterPro" id="IPR036388">
    <property type="entry name" value="WH-like_DNA-bd_sf"/>
</dbReference>
<evidence type="ECO:0000259" key="4">
    <source>
        <dbReference type="PROSITE" id="PS50987"/>
    </source>
</evidence>
<evidence type="ECO:0000313" key="5">
    <source>
        <dbReference type="EMBL" id="MBC9175987.1"/>
    </source>
</evidence>
<sequence length="116" mass="11723">MDASSAVTALSALAHEHRLAAYRMLVEAGPDGLAAGVIAERLGLPPSSLTFHLQALLQAGLATQRRVSRQIIYAMVPAAMNGLVAYLTEHCCGGQGGCGPACEPVAPSAPEGASAA</sequence>
<dbReference type="PROSITE" id="PS50987">
    <property type="entry name" value="HTH_ARSR_2"/>
    <property type="match status" value="1"/>
</dbReference>
<dbReference type="CDD" id="cd00090">
    <property type="entry name" value="HTH_ARSR"/>
    <property type="match status" value="1"/>
</dbReference>
<name>A0ABR7R2L0_9PROT</name>
<evidence type="ECO:0000256" key="3">
    <source>
        <dbReference type="ARBA" id="ARBA00023163"/>
    </source>
</evidence>
<dbReference type="SUPFAM" id="SSF46785">
    <property type="entry name" value="Winged helix' DNA-binding domain"/>
    <property type="match status" value="1"/>
</dbReference>
<organism evidence="5 6">
    <name type="scientific">Pseudoroseomonas ludipueritiae</name>
    <dbReference type="NCBI Taxonomy" id="198093"/>
    <lineage>
        <taxon>Bacteria</taxon>
        <taxon>Pseudomonadati</taxon>
        <taxon>Pseudomonadota</taxon>
        <taxon>Alphaproteobacteria</taxon>
        <taxon>Acetobacterales</taxon>
        <taxon>Acetobacteraceae</taxon>
        <taxon>Pseudoroseomonas</taxon>
    </lineage>
</organism>
<accession>A0ABR7R2L0</accession>
<dbReference type="Pfam" id="PF12840">
    <property type="entry name" value="HTH_20"/>
    <property type="match status" value="1"/>
</dbReference>
<keyword evidence="3" id="KW-0804">Transcription</keyword>
<evidence type="ECO:0000256" key="2">
    <source>
        <dbReference type="ARBA" id="ARBA00023125"/>
    </source>
</evidence>
<protein>
    <submittedName>
        <fullName evidence="5">Helix-turn-helix transcriptional regulator</fullName>
    </submittedName>
</protein>
<dbReference type="InterPro" id="IPR011991">
    <property type="entry name" value="ArsR-like_HTH"/>
</dbReference>
<feature type="domain" description="HTH arsR-type" evidence="4">
    <location>
        <begin position="1"/>
        <end position="95"/>
    </location>
</feature>
<reference evidence="5 6" key="1">
    <citation type="journal article" date="2009" name="Int. J. Syst. Evol. Microbiol.">
        <title>Transfer of Teichococcus ludipueritiae and Muricoccus roseus to the genus Roseomonas, as Roseomonas ludipueritiae comb. nov. and Roseomonas rosea comb. nov., respectively, and emended description of the genus Roseomonas.</title>
        <authorList>
            <person name="Sanchez-Porro C."/>
            <person name="Gallego V."/>
            <person name="Busse H.J."/>
            <person name="Kampfer P."/>
            <person name="Ventosa A."/>
        </authorList>
    </citation>
    <scope>NUCLEOTIDE SEQUENCE [LARGE SCALE GENOMIC DNA]</scope>
    <source>
        <strain evidence="5 6">DSM 14915</strain>
    </source>
</reference>
<evidence type="ECO:0000256" key="1">
    <source>
        <dbReference type="ARBA" id="ARBA00023015"/>
    </source>
</evidence>
<dbReference type="RefSeq" id="WP_187777149.1">
    <property type="nucleotide sequence ID" value="NZ_JACTUZ010000006.1"/>
</dbReference>
<keyword evidence="6" id="KW-1185">Reference proteome</keyword>
<proteinExistence type="predicted"/>
<dbReference type="InterPro" id="IPR001845">
    <property type="entry name" value="HTH_ArsR_DNA-bd_dom"/>
</dbReference>
<dbReference type="PANTHER" id="PTHR43132:SF2">
    <property type="entry name" value="ARSENICAL RESISTANCE OPERON REPRESSOR ARSR-RELATED"/>
    <property type="match status" value="1"/>
</dbReference>
<dbReference type="Gene3D" id="1.10.10.10">
    <property type="entry name" value="Winged helix-like DNA-binding domain superfamily/Winged helix DNA-binding domain"/>
    <property type="match status" value="1"/>
</dbReference>
<dbReference type="InterPro" id="IPR036390">
    <property type="entry name" value="WH_DNA-bd_sf"/>
</dbReference>
<comment type="caution">
    <text evidence="5">The sequence shown here is derived from an EMBL/GenBank/DDBJ whole genome shotgun (WGS) entry which is preliminary data.</text>
</comment>
<dbReference type="EMBL" id="JACTUZ010000006">
    <property type="protein sequence ID" value="MBC9175987.1"/>
    <property type="molecule type" value="Genomic_DNA"/>
</dbReference>
<dbReference type="SMART" id="SM00418">
    <property type="entry name" value="HTH_ARSR"/>
    <property type="match status" value="1"/>
</dbReference>
<dbReference type="InterPro" id="IPR051011">
    <property type="entry name" value="Metal_resp_trans_reg"/>
</dbReference>
<gene>
    <name evidence="5" type="ORF">IBL25_03385</name>
</gene>
<dbReference type="PANTHER" id="PTHR43132">
    <property type="entry name" value="ARSENICAL RESISTANCE OPERON REPRESSOR ARSR-RELATED"/>
    <property type="match status" value="1"/>
</dbReference>
<keyword evidence="2" id="KW-0238">DNA-binding</keyword>
<dbReference type="Proteomes" id="UP000603940">
    <property type="component" value="Unassembled WGS sequence"/>
</dbReference>